<sequence>MEFHLPLRVYIEDTDAGGIVFYVNYLKYMERARTEFMRTLGFGKAAVGNNGLMFVVSEAHVKYRRSAQLDDCLDVSANLSKLGRAGMTFYQEVYRGGELLCDGDIRIACVDCETRRPKAIPDAMRAALAAQTVSQPSGTHTD</sequence>
<evidence type="ECO:0000313" key="3">
    <source>
        <dbReference type="EMBL" id="QQD17575.1"/>
    </source>
</evidence>
<comment type="similarity">
    <text evidence="1">Belongs to the 4-hydroxybenzoyl-CoA thioesterase family.</text>
</comment>
<organism evidence="3 4">
    <name type="scientific">Spongiibacter nanhainus</name>
    <dbReference type="NCBI Taxonomy" id="2794344"/>
    <lineage>
        <taxon>Bacteria</taxon>
        <taxon>Pseudomonadati</taxon>
        <taxon>Pseudomonadota</taxon>
        <taxon>Gammaproteobacteria</taxon>
        <taxon>Cellvibrionales</taxon>
        <taxon>Spongiibacteraceae</taxon>
        <taxon>Spongiibacter</taxon>
    </lineage>
</organism>
<name>A0A7T4QZB2_9GAMM</name>
<dbReference type="InterPro" id="IPR014166">
    <property type="entry name" value="Tol-Pal_acyl-CoA_thioesterase"/>
</dbReference>
<dbReference type="KEGG" id="snan:I6N98_14635"/>
<dbReference type="InterPro" id="IPR029069">
    <property type="entry name" value="HotDog_dom_sf"/>
</dbReference>
<evidence type="ECO:0000313" key="4">
    <source>
        <dbReference type="Proteomes" id="UP000596063"/>
    </source>
</evidence>
<dbReference type="PANTHER" id="PTHR31793:SF37">
    <property type="entry name" value="ACYL-COA THIOESTER HYDROLASE YBGC"/>
    <property type="match status" value="1"/>
</dbReference>
<dbReference type="InterPro" id="IPR050563">
    <property type="entry name" value="4-hydroxybenzoyl-CoA_TE"/>
</dbReference>
<dbReference type="CDD" id="cd00586">
    <property type="entry name" value="4HBT"/>
    <property type="match status" value="1"/>
</dbReference>
<dbReference type="GO" id="GO:0047617">
    <property type="term" value="F:fatty acyl-CoA hydrolase activity"/>
    <property type="evidence" value="ECO:0007669"/>
    <property type="project" value="TreeGrafter"/>
</dbReference>
<dbReference type="Pfam" id="PF13279">
    <property type="entry name" value="4HBT_2"/>
    <property type="match status" value="1"/>
</dbReference>
<dbReference type="SUPFAM" id="SSF54637">
    <property type="entry name" value="Thioesterase/thiol ester dehydrase-isomerase"/>
    <property type="match status" value="1"/>
</dbReference>
<protein>
    <submittedName>
        <fullName evidence="3">Tol-pal system-associated acyl-CoA thioesterase</fullName>
    </submittedName>
</protein>
<dbReference type="NCBIfam" id="TIGR00051">
    <property type="entry name" value="YbgC/FadM family acyl-CoA thioesterase"/>
    <property type="match status" value="1"/>
</dbReference>
<dbReference type="EMBL" id="CP066167">
    <property type="protein sequence ID" value="QQD17575.1"/>
    <property type="molecule type" value="Genomic_DNA"/>
</dbReference>
<dbReference type="RefSeq" id="WP_198569074.1">
    <property type="nucleotide sequence ID" value="NZ_CP066167.1"/>
</dbReference>
<dbReference type="FunFam" id="3.10.129.10:FF:000004">
    <property type="entry name" value="Tol-pal system-associated acyl-CoA thioesterase"/>
    <property type="match status" value="1"/>
</dbReference>
<dbReference type="InterPro" id="IPR006684">
    <property type="entry name" value="YbgC/YbaW"/>
</dbReference>
<dbReference type="Gene3D" id="3.10.129.10">
    <property type="entry name" value="Hotdog Thioesterase"/>
    <property type="match status" value="1"/>
</dbReference>
<dbReference type="AlphaFoldDB" id="A0A7T4QZB2"/>
<evidence type="ECO:0000256" key="2">
    <source>
        <dbReference type="ARBA" id="ARBA00022801"/>
    </source>
</evidence>
<dbReference type="NCBIfam" id="TIGR02799">
    <property type="entry name" value="thio_ybgC"/>
    <property type="match status" value="1"/>
</dbReference>
<proteinExistence type="inferred from homology"/>
<accession>A0A7T4QZB2</accession>
<keyword evidence="2" id="KW-0378">Hydrolase</keyword>
<dbReference type="Proteomes" id="UP000596063">
    <property type="component" value="Chromosome"/>
</dbReference>
<reference evidence="3 4" key="1">
    <citation type="submission" date="2020-12" db="EMBL/GenBank/DDBJ databases">
        <authorList>
            <person name="Shan Y."/>
        </authorList>
    </citation>
    <scope>NUCLEOTIDE SEQUENCE [LARGE SCALE GENOMIC DNA]</scope>
    <source>
        <strain evidence="4">csc3.9</strain>
    </source>
</reference>
<keyword evidence="4" id="KW-1185">Reference proteome</keyword>
<gene>
    <name evidence="3" type="primary">ybgC</name>
    <name evidence="3" type="ORF">I6N98_14635</name>
</gene>
<dbReference type="PIRSF" id="PIRSF003230">
    <property type="entry name" value="YbgC"/>
    <property type="match status" value="1"/>
</dbReference>
<dbReference type="PANTHER" id="PTHR31793">
    <property type="entry name" value="4-HYDROXYBENZOYL-COA THIOESTERASE FAMILY MEMBER"/>
    <property type="match status" value="1"/>
</dbReference>
<evidence type="ECO:0000256" key="1">
    <source>
        <dbReference type="ARBA" id="ARBA00005953"/>
    </source>
</evidence>